<keyword evidence="1" id="KW-0732">Signal</keyword>
<feature type="region of interest" description="Disordered" evidence="3">
    <location>
        <begin position="38"/>
        <end position="82"/>
    </location>
</feature>
<comment type="caution">
    <text evidence="4">The sequence shown here is derived from an EMBL/GenBank/DDBJ whole genome shotgun (WGS) entry which is preliminary data.</text>
</comment>
<dbReference type="InterPro" id="IPR050955">
    <property type="entry name" value="Plant_Biomass_Hydrol_Est"/>
</dbReference>
<gene>
    <name evidence="4" type="ORF">BHAOGJBA_2259</name>
</gene>
<dbReference type="InterPro" id="IPR029058">
    <property type="entry name" value="AB_hydrolase_fold"/>
</dbReference>
<dbReference type="GO" id="GO:0005576">
    <property type="term" value="C:extracellular region"/>
    <property type="evidence" value="ECO:0007669"/>
    <property type="project" value="InterPro"/>
</dbReference>
<evidence type="ECO:0000313" key="5">
    <source>
        <dbReference type="Proteomes" id="UP001055247"/>
    </source>
</evidence>
<dbReference type="Proteomes" id="UP001055247">
    <property type="component" value="Unassembled WGS sequence"/>
</dbReference>
<proteinExistence type="predicted"/>
<dbReference type="SUPFAM" id="SSF53474">
    <property type="entry name" value="alpha/beta-Hydrolases"/>
    <property type="match status" value="1"/>
</dbReference>
<evidence type="ECO:0000313" key="4">
    <source>
        <dbReference type="EMBL" id="GJD88738.1"/>
    </source>
</evidence>
<dbReference type="PANTHER" id="PTHR43037:SF1">
    <property type="entry name" value="BLL1128 PROTEIN"/>
    <property type="match status" value="1"/>
</dbReference>
<dbReference type="InterPro" id="IPR010126">
    <property type="entry name" value="Esterase_phb"/>
</dbReference>
<dbReference type="PANTHER" id="PTHR43037">
    <property type="entry name" value="UNNAMED PRODUCT-RELATED"/>
    <property type="match status" value="1"/>
</dbReference>
<evidence type="ECO:0008006" key="6">
    <source>
        <dbReference type="Google" id="ProtNLM"/>
    </source>
</evidence>
<sequence>MTDSDDRRHAPLDAMFEATRLTGLGRLEESTALIQRTLFGRGAHPSRAPAPAGTPALPPPSPQGDAPSERTTAEPLQSVLSPERVRAAVEGVVRGLGRGVAPVLKGMEGFGLDSLAGGRARGPAGMPGEVPGQVPGESPGESSGGSFTDGHFACAAGGRDYKLFVPSRPRAPAPLVVMLHGCTQTPEDFAAGTAMNALAERDGLYVVYPGQSRRANGQRCWNWFEPRDQGREAGESAIIADMTRALVAEHGLDPARVYIAGLSAGGAAAVNVARAYPDLYAAVGIHSGLAAGCAWDLTSALMAMRAGAGGAEIAGPGSSGAVRVPTIVFHGDEDGTVSARNADLVLAQAGAAELDAAPERFAGEGHPYTRTRYRDRSGRVLVEDWRVRGAGHAWSGGSPRGSYTDPRGPDASRAMLDFFALHRIPRT</sequence>
<evidence type="ECO:0000256" key="1">
    <source>
        <dbReference type="ARBA" id="ARBA00022729"/>
    </source>
</evidence>
<dbReference type="AlphaFoldDB" id="A0AAV4ZKP7"/>
<dbReference type="RefSeq" id="WP_238230022.1">
    <property type="nucleotide sequence ID" value="NZ_BPQO01000008.1"/>
</dbReference>
<dbReference type="NCBIfam" id="TIGR01840">
    <property type="entry name" value="esterase_phb"/>
    <property type="match status" value="1"/>
</dbReference>
<keyword evidence="5" id="KW-1185">Reference proteome</keyword>
<dbReference type="Pfam" id="PF10503">
    <property type="entry name" value="Esterase_PHB"/>
    <property type="match status" value="1"/>
</dbReference>
<reference evidence="4" key="1">
    <citation type="journal article" date="2016" name="Front. Microbiol.">
        <title>Genome Sequence of the Piezophilic, Mesophilic Sulfate-Reducing Bacterium Desulfovibrio indicus J2T.</title>
        <authorList>
            <person name="Cao J."/>
            <person name="Maignien L."/>
            <person name="Shao Z."/>
            <person name="Alain K."/>
            <person name="Jebbar M."/>
        </authorList>
    </citation>
    <scope>NUCLEOTIDE SEQUENCE</scope>
    <source>
        <strain evidence="4">DSM 16372</strain>
    </source>
</reference>
<evidence type="ECO:0000256" key="2">
    <source>
        <dbReference type="ARBA" id="ARBA00022801"/>
    </source>
</evidence>
<reference evidence="4" key="2">
    <citation type="submission" date="2021-08" db="EMBL/GenBank/DDBJ databases">
        <authorList>
            <person name="Tani A."/>
            <person name="Ola A."/>
            <person name="Ogura Y."/>
            <person name="Katsura K."/>
            <person name="Hayashi T."/>
        </authorList>
    </citation>
    <scope>NUCLEOTIDE SEQUENCE</scope>
    <source>
        <strain evidence="4">DSM 16372</strain>
    </source>
</reference>
<organism evidence="4 5">
    <name type="scientific">Methylobacterium hispanicum</name>
    <dbReference type="NCBI Taxonomy" id="270350"/>
    <lineage>
        <taxon>Bacteria</taxon>
        <taxon>Pseudomonadati</taxon>
        <taxon>Pseudomonadota</taxon>
        <taxon>Alphaproteobacteria</taxon>
        <taxon>Hyphomicrobiales</taxon>
        <taxon>Methylobacteriaceae</taxon>
        <taxon>Methylobacterium</taxon>
    </lineage>
</organism>
<feature type="region of interest" description="Disordered" evidence="3">
    <location>
        <begin position="118"/>
        <end position="145"/>
    </location>
</feature>
<name>A0AAV4ZKP7_9HYPH</name>
<protein>
    <recommendedName>
        <fullName evidence="6">Esterase</fullName>
    </recommendedName>
</protein>
<accession>A0AAV4ZKP7</accession>
<dbReference type="Gene3D" id="3.40.50.1820">
    <property type="entry name" value="alpha/beta hydrolase"/>
    <property type="match status" value="1"/>
</dbReference>
<dbReference type="EMBL" id="BPQO01000008">
    <property type="protein sequence ID" value="GJD88738.1"/>
    <property type="molecule type" value="Genomic_DNA"/>
</dbReference>
<dbReference type="GO" id="GO:0016787">
    <property type="term" value="F:hydrolase activity"/>
    <property type="evidence" value="ECO:0007669"/>
    <property type="project" value="UniProtKB-KW"/>
</dbReference>
<keyword evidence="2" id="KW-0378">Hydrolase</keyword>
<evidence type="ECO:0000256" key="3">
    <source>
        <dbReference type="SAM" id="MobiDB-lite"/>
    </source>
</evidence>